<reference evidence="9" key="1">
    <citation type="submission" date="2015-04" db="EMBL/GenBank/DDBJ databases">
        <authorList>
            <consortium name="Pathogen Informatics"/>
        </authorList>
    </citation>
    <scope>NUCLEOTIDE SEQUENCE [LARGE SCALE GENOMIC DNA]</scope>
    <source>
        <strain evidence="9">8A</strain>
    </source>
</reference>
<comment type="function">
    <text evidence="8">May be involved in fusion of retrograde transport vesicles derived from an endocytic compartment with the Golgi complex.</text>
</comment>
<evidence type="ECO:0000256" key="4">
    <source>
        <dbReference type="ARBA" id="ARBA00022927"/>
    </source>
</evidence>
<keyword evidence="2 8" id="KW-0813">Transport</keyword>
<dbReference type="Proteomes" id="UP000220797">
    <property type="component" value="Unassembled WGS sequence"/>
</dbReference>
<dbReference type="PANTHER" id="PTHR23137">
    <property type="entry name" value="VESICLE TRANSPORT PROTEIN-RELATED"/>
    <property type="match status" value="1"/>
</dbReference>
<protein>
    <recommendedName>
        <fullName evidence="8">Vesicle transport protein</fullName>
    </recommendedName>
</protein>
<feature type="transmembrane region" description="Helical" evidence="8">
    <location>
        <begin position="66"/>
        <end position="86"/>
    </location>
</feature>
<dbReference type="GO" id="GO:0016192">
    <property type="term" value="P:vesicle-mediated transport"/>
    <property type="evidence" value="ECO:0007669"/>
    <property type="project" value="InterPro"/>
</dbReference>
<keyword evidence="6 8" id="KW-0472">Membrane</keyword>
<feature type="transmembrane region" description="Helical" evidence="8">
    <location>
        <begin position="124"/>
        <end position="145"/>
    </location>
</feature>
<dbReference type="InterPro" id="IPR007305">
    <property type="entry name" value="Vesicle_transpt_Got1/SFT2"/>
</dbReference>
<dbReference type="OrthoDB" id="10608565at2759"/>
<feature type="transmembrane region" description="Helical" evidence="8">
    <location>
        <begin position="34"/>
        <end position="60"/>
    </location>
</feature>
<dbReference type="Pfam" id="PF04178">
    <property type="entry name" value="Got1"/>
    <property type="match status" value="1"/>
</dbReference>
<comment type="subcellular location">
    <subcellularLocation>
        <location evidence="1 8">Membrane</location>
        <topology evidence="1 8">Multi-pass membrane protein</topology>
    </subcellularLocation>
</comment>
<dbReference type="GO" id="GO:0005737">
    <property type="term" value="C:cytoplasm"/>
    <property type="evidence" value="ECO:0007669"/>
    <property type="project" value="UniProtKB-ARBA"/>
</dbReference>
<dbReference type="GO" id="GO:0016020">
    <property type="term" value="C:membrane"/>
    <property type="evidence" value="ECO:0007669"/>
    <property type="project" value="UniProtKB-SubCell"/>
</dbReference>
<keyword evidence="4 8" id="KW-0653">Protein transport</keyword>
<keyword evidence="5 8" id="KW-1133">Transmembrane helix</keyword>
<proteinExistence type="inferred from homology"/>
<dbReference type="GeneID" id="39730865"/>
<dbReference type="AlphaFoldDB" id="A0A1J1GR49"/>
<keyword evidence="10" id="KW-1185">Reference proteome</keyword>
<dbReference type="EMBL" id="CVMV01000032">
    <property type="protein sequence ID" value="CRG94940.1"/>
    <property type="molecule type" value="Genomic_DNA"/>
</dbReference>
<accession>A0A1J1GR49</accession>
<dbReference type="PANTHER" id="PTHR23137:SF6">
    <property type="entry name" value="VESICLE TRANSPORT PROTEIN"/>
    <property type="match status" value="1"/>
</dbReference>
<dbReference type="InterPro" id="IPR011691">
    <property type="entry name" value="Vesicle_transpt_SFT2"/>
</dbReference>
<evidence type="ECO:0000256" key="5">
    <source>
        <dbReference type="ARBA" id="ARBA00022989"/>
    </source>
</evidence>
<organism evidence="9 10">
    <name type="scientific">Plasmodium gallinaceum</name>
    <dbReference type="NCBI Taxonomy" id="5849"/>
    <lineage>
        <taxon>Eukaryota</taxon>
        <taxon>Sar</taxon>
        <taxon>Alveolata</taxon>
        <taxon>Apicomplexa</taxon>
        <taxon>Aconoidasida</taxon>
        <taxon>Haemosporida</taxon>
        <taxon>Plasmodiidae</taxon>
        <taxon>Plasmodium</taxon>
        <taxon>Plasmodium (Haemamoeba)</taxon>
    </lineage>
</organism>
<gene>
    <name evidence="9" type="ORF">PGAL8A_00233800</name>
</gene>
<sequence>MHEYLLREHYNLNENNRENNIFENILTLSLFERIAIFIIFFLLGILFLFLSLGAIPLIIIGNVKLFAFRYSMGNIFLLFSFSSLLTPYQRSQNRNEEFYLNQKALFISYFVCIILNILSCLYFHSSLLIIVFIILQFFISILYIINRFPWIRNVLSFTTVPITT</sequence>
<evidence type="ECO:0000256" key="1">
    <source>
        <dbReference type="ARBA" id="ARBA00004141"/>
    </source>
</evidence>
<evidence type="ECO:0000256" key="2">
    <source>
        <dbReference type="ARBA" id="ARBA00022448"/>
    </source>
</evidence>
<dbReference type="RefSeq" id="XP_028527754.1">
    <property type="nucleotide sequence ID" value="XM_028671063.1"/>
</dbReference>
<dbReference type="GO" id="GO:0012505">
    <property type="term" value="C:endomembrane system"/>
    <property type="evidence" value="ECO:0007669"/>
    <property type="project" value="UniProtKB-ARBA"/>
</dbReference>
<dbReference type="GO" id="GO:0015031">
    <property type="term" value="P:protein transport"/>
    <property type="evidence" value="ECO:0007669"/>
    <property type="project" value="UniProtKB-KW"/>
</dbReference>
<comment type="similarity">
    <text evidence="7 8">Belongs to the SFT2 family.</text>
</comment>
<comment type="caution">
    <text evidence="9">The sequence shown here is derived from an EMBL/GenBank/DDBJ whole genome shotgun (WGS) entry which is preliminary data.</text>
</comment>
<evidence type="ECO:0000256" key="8">
    <source>
        <dbReference type="RuleBase" id="RU363111"/>
    </source>
</evidence>
<name>A0A1J1GR49_PLAGA</name>
<dbReference type="VEuPathDB" id="PlasmoDB:PGAL8A_00233800"/>
<evidence type="ECO:0000313" key="10">
    <source>
        <dbReference type="Proteomes" id="UP000220797"/>
    </source>
</evidence>
<evidence type="ECO:0000256" key="6">
    <source>
        <dbReference type="ARBA" id="ARBA00023136"/>
    </source>
</evidence>
<evidence type="ECO:0000313" key="9">
    <source>
        <dbReference type="EMBL" id="CRG94940.1"/>
    </source>
</evidence>
<evidence type="ECO:0000256" key="7">
    <source>
        <dbReference type="ARBA" id="ARBA00025800"/>
    </source>
</evidence>
<evidence type="ECO:0000256" key="3">
    <source>
        <dbReference type="ARBA" id="ARBA00022692"/>
    </source>
</evidence>
<feature type="transmembrane region" description="Helical" evidence="8">
    <location>
        <begin position="98"/>
        <end position="118"/>
    </location>
</feature>
<keyword evidence="3 8" id="KW-0812">Transmembrane</keyword>